<evidence type="ECO:0000256" key="1">
    <source>
        <dbReference type="ARBA" id="ARBA00004196"/>
    </source>
</evidence>
<evidence type="ECO:0000256" key="4">
    <source>
        <dbReference type="RuleBase" id="RU003744"/>
    </source>
</evidence>
<name>A0A538SHW3_UNCEI</name>
<dbReference type="GO" id="GO:0030313">
    <property type="term" value="C:cell envelope"/>
    <property type="evidence" value="ECO:0007669"/>
    <property type="project" value="UniProtKB-SubCell"/>
</dbReference>
<reference evidence="6 7" key="1">
    <citation type="journal article" date="2019" name="Nat. Microbiol.">
        <title>Mediterranean grassland soil C-N compound turnover is dependent on rainfall and depth, and is mediated by genomically divergent microorganisms.</title>
        <authorList>
            <person name="Diamond S."/>
            <person name="Andeer P.F."/>
            <person name="Li Z."/>
            <person name="Crits-Christoph A."/>
            <person name="Burstein D."/>
            <person name="Anantharaman K."/>
            <person name="Lane K.R."/>
            <person name="Thomas B.C."/>
            <person name="Pan C."/>
            <person name="Northen T.R."/>
            <person name="Banfield J.F."/>
        </authorList>
    </citation>
    <scope>NUCLEOTIDE SEQUENCE [LARGE SCALE GENOMIC DNA]</scope>
    <source>
        <strain evidence="6">WS_3</strain>
    </source>
</reference>
<comment type="caution">
    <text evidence="6">The sequence shown here is derived from an EMBL/GenBank/DDBJ whole genome shotgun (WGS) entry which is preliminary data.</text>
</comment>
<sequence length="283" mass="30955">MSIPRDPSTGPREPRGRLAIGLLLLGLLAGCGGGARKGAAGDESFERVRKAGTLLWGADVVAGVPYVYEDPHHPGQYTGFEMDIAQGIASRLGVKLELTIRAWDTLVPELQRGRFDLAMNGIEDTPERRHIVLFSHPYYVYSQQLTVRKGTPGVTRLADLEGKRVATLSGTAAEDILRGTPAVRAVVHPEIVYSYRDLERGKVDAVLLDKPIAVAYGASNPRLQNVGESFAEGRYVIVLRREDAALCQAVDQALDQMKASGELRKILEKYGLMDAHQRQIGTR</sequence>
<dbReference type="PROSITE" id="PS01039">
    <property type="entry name" value="SBP_BACTERIAL_3"/>
    <property type="match status" value="1"/>
</dbReference>
<dbReference type="SMART" id="SM00062">
    <property type="entry name" value="PBPb"/>
    <property type="match status" value="1"/>
</dbReference>
<evidence type="ECO:0000256" key="2">
    <source>
        <dbReference type="ARBA" id="ARBA00010333"/>
    </source>
</evidence>
<evidence type="ECO:0000259" key="5">
    <source>
        <dbReference type="SMART" id="SM00062"/>
    </source>
</evidence>
<evidence type="ECO:0000313" key="6">
    <source>
        <dbReference type="EMBL" id="TMQ50957.1"/>
    </source>
</evidence>
<dbReference type="CDD" id="cd13530">
    <property type="entry name" value="PBP2_peptides_like"/>
    <property type="match status" value="1"/>
</dbReference>
<proteinExistence type="inferred from homology"/>
<feature type="domain" description="Solute-binding protein family 3/N-terminal" evidence="5">
    <location>
        <begin position="59"/>
        <end position="274"/>
    </location>
</feature>
<gene>
    <name evidence="6" type="ORF">E6K73_06990</name>
</gene>
<dbReference type="Proteomes" id="UP000320184">
    <property type="component" value="Unassembled WGS sequence"/>
</dbReference>
<accession>A0A538SHW3</accession>
<dbReference type="InterPro" id="IPR018313">
    <property type="entry name" value="SBP_3_CS"/>
</dbReference>
<evidence type="ECO:0000256" key="3">
    <source>
        <dbReference type="ARBA" id="ARBA00022729"/>
    </source>
</evidence>
<dbReference type="PANTHER" id="PTHR35936">
    <property type="entry name" value="MEMBRANE-BOUND LYTIC MUREIN TRANSGLYCOSYLASE F"/>
    <property type="match status" value="1"/>
</dbReference>
<comment type="subcellular location">
    <subcellularLocation>
        <location evidence="1">Cell envelope</location>
    </subcellularLocation>
</comment>
<dbReference type="AlphaFoldDB" id="A0A538SHW3"/>
<dbReference type="SUPFAM" id="SSF53850">
    <property type="entry name" value="Periplasmic binding protein-like II"/>
    <property type="match status" value="1"/>
</dbReference>
<dbReference type="EMBL" id="VBOT01000086">
    <property type="protein sequence ID" value="TMQ50957.1"/>
    <property type="molecule type" value="Genomic_DNA"/>
</dbReference>
<comment type="similarity">
    <text evidence="2 4">Belongs to the bacterial solute-binding protein 3 family.</text>
</comment>
<protein>
    <submittedName>
        <fullName evidence="6">Amino acid ABC transporter substrate-binding protein</fullName>
    </submittedName>
</protein>
<dbReference type="PROSITE" id="PS51257">
    <property type="entry name" value="PROKAR_LIPOPROTEIN"/>
    <property type="match status" value="1"/>
</dbReference>
<dbReference type="Gene3D" id="3.40.190.10">
    <property type="entry name" value="Periplasmic binding protein-like II"/>
    <property type="match status" value="2"/>
</dbReference>
<dbReference type="Pfam" id="PF00497">
    <property type="entry name" value="SBP_bac_3"/>
    <property type="match status" value="1"/>
</dbReference>
<dbReference type="InterPro" id="IPR001638">
    <property type="entry name" value="Solute-binding_3/MltF_N"/>
</dbReference>
<organism evidence="6 7">
    <name type="scientific">Eiseniibacteriota bacterium</name>
    <dbReference type="NCBI Taxonomy" id="2212470"/>
    <lineage>
        <taxon>Bacteria</taxon>
        <taxon>Candidatus Eiseniibacteriota</taxon>
    </lineage>
</organism>
<keyword evidence="3" id="KW-0732">Signal</keyword>
<evidence type="ECO:0000313" key="7">
    <source>
        <dbReference type="Proteomes" id="UP000320184"/>
    </source>
</evidence>